<dbReference type="SUPFAM" id="SSF48452">
    <property type="entry name" value="TPR-like"/>
    <property type="match status" value="1"/>
</dbReference>
<dbReference type="PROSITE" id="PS50005">
    <property type="entry name" value="TPR"/>
    <property type="match status" value="1"/>
</dbReference>
<keyword evidence="1" id="KW-0802">TPR repeat</keyword>
<gene>
    <name evidence="3" type="ORF">J2S07_003735</name>
</gene>
<feature type="compositionally biased region" description="Basic residues" evidence="2">
    <location>
        <begin position="336"/>
        <end position="345"/>
    </location>
</feature>
<feature type="repeat" description="TPR" evidence="1">
    <location>
        <begin position="165"/>
        <end position="198"/>
    </location>
</feature>
<dbReference type="Proteomes" id="UP001231362">
    <property type="component" value="Unassembled WGS sequence"/>
</dbReference>
<evidence type="ECO:0000313" key="4">
    <source>
        <dbReference type="Proteomes" id="UP001231362"/>
    </source>
</evidence>
<evidence type="ECO:0000256" key="2">
    <source>
        <dbReference type="SAM" id="MobiDB-lite"/>
    </source>
</evidence>
<sequence length="345" mass="39214">MPNSQINPRLIQLLLNQENGNIPKSPTMSMLPGKYVKTILKNKDSLTQIIKENYQMLTCKSCGRKGKYDIGLLVLNLEKKKTEGMKDNIQTTGYFRCKHCNSAGNWELPTSLIMLSMMSVLPFGEGTQKQSTVGKNLLFDGSWHRYTTDAEEHLLNILKENPQDSFVWNRLGNLYHKGNRPELAVSAFEHSILIDPGQTESHFTLGDMLAQISDLPNAGYHFRQMLLSASAYKKMPADKLREMLAIGLQLLFLMSEHTDGEVPFLPTLHEIEASGLKDDSLNRSIAEIELEIFPDNIESFFPLAEIYMGIRAKEIPIRKRALQMKNSSSLKPKMQNGKKKKKRKR</sequence>
<reference evidence="3 4" key="1">
    <citation type="submission" date="2023-07" db="EMBL/GenBank/DDBJ databases">
        <title>Genomic Encyclopedia of Type Strains, Phase IV (KMG-IV): sequencing the most valuable type-strain genomes for metagenomic binning, comparative biology and taxonomic classification.</title>
        <authorList>
            <person name="Goeker M."/>
        </authorList>
    </citation>
    <scope>NUCLEOTIDE SEQUENCE [LARGE SCALE GENOMIC DNA]</scope>
    <source>
        <strain evidence="3 4">DSM 23948</strain>
    </source>
</reference>
<dbReference type="RefSeq" id="WP_307151868.1">
    <property type="nucleotide sequence ID" value="NZ_JAUSTU010000026.1"/>
</dbReference>
<evidence type="ECO:0000313" key="3">
    <source>
        <dbReference type="EMBL" id="MDQ0157400.1"/>
    </source>
</evidence>
<name>A0ABT9V8Y5_9BACL</name>
<dbReference type="InterPro" id="IPR011990">
    <property type="entry name" value="TPR-like_helical_dom_sf"/>
</dbReference>
<accession>A0ABT9V8Y5</accession>
<dbReference type="Gene3D" id="1.25.40.10">
    <property type="entry name" value="Tetratricopeptide repeat domain"/>
    <property type="match status" value="1"/>
</dbReference>
<dbReference type="InterPro" id="IPR019734">
    <property type="entry name" value="TPR_rpt"/>
</dbReference>
<dbReference type="EMBL" id="JAUSTU010000026">
    <property type="protein sequence ID" value="MDQ0157400.1"/>
    <property type="molecule type" value="Genomic_DNA"/>
</dbReference>
<comment type="caution">
    <text evidence="3">The sequence shown here is derived from an EMBL/GenBank/DDBJ whole genome shotgun (WGS) entry which is preliminary data.</text>
</comment>
<evidence type="ECO:0000256" key="1">
    <source>
        <dbReference type="PROSITE-ProRule" id="PRU00339"/>
    </source>
</evidence>
<organism evidence="3 4">
    <name type="scientific">Anoxybacillus andreesenii</name>
    <dbReference type="NCBI Taxonomy" id="1325932"/>
    <lineage>
        <taxon>Bacteria</taxon>
        <taxon>Bacillati</taxon>
        <taxon>Bacillota</taxon>
        <taxon>Bacilli</taxon>
        <taxon>Bacillales</taxon>
        <taxon>Anoxybacillaceae</taxon>
        <taxon>Anoxybacillus</taxon>
    </lineage>
</organism>
<proteinExistence type="predicted"/>
<evidence type="ECO:0008006" key="5">
    <source>
        <dbReference type="Google" id="ProtNLM"/>
    </source>
</evidence>
<keyword evidence="4" id="KW-1185">Reference proteome</keyword>
<feature type="region of interest" description="Disordered" evidence="2">
    <location>
        <begin position="325"/>
        <end position="345"/>
    </location>
</feature>
<protein>
    <recommendedName>
        <fullName evidence="5">Tetratricopeptide repeat protein</fullName>
    </recommendedName>
</protein>